<evidence type="ECO:0000256" key="9">
    <source>
        <dbReference type="SAM" id="SignalP"/>
    </source>
</evidence>
<proteinExistence type="inferred from homology"/>
<feature type="compositionally biased region" description="Basic and acidic residues" evidence="8">
    <location>
        <begin position="539"/>
        <end position="551"/>
    </location>
</feature>
<comment type="caution">
    <text evidence="12">The sequence shown here is derived from an EMBL/GenBank/DDBJ whole genome shotgun (WGS) entry which is preliminary data.</text>
</comment>
<dbReference type="RefSeq" id="WP_155051749.1">
    <property type="nucleotide sequence ID" value="NZ_BAAAIB010000002.1"/>
</dbReference>
<keyword evidence="4" id="KW-0479">Metal-binding</keyword>
<feature type="region of interest" description="Disordered" evidence="8">
    <location>
        <begin position="156"/>
        <end position="178"/>
    </location>
</feature>
<feature type="signal peptide" evidence="9">
    <location>
        <begin position="1"/>
        <end position="22"/>
    </location>
</feature>
<evidence type="ECO:0000256" key="3">
    <source>
        <dbReference type="ARBA" id="ARBA00022670"/>
    </source>
</evidence>
<keyword evidence="2" id="KW-0031">Aminopeptidase</keyword>
<comment type="similarity">
    <text evidence="1">Belongs to the peptidase M28 family. M28A subfamily.</text>
</comment>
<keyword evidence="5 9" id="KW-0732">Signal</keyword>
<dbReference type="InterPro" id="IPR046450">
    <property type="entry name" value="PA_dom_sf"/>
</dbReference>
<dbReference type="GO" id="GO:0004177">
    <property type="term" value="F:aminopeptidase activity"/>
    <property type="evidence" value="ECO:0007669"/>
    <property type="project" value="UniProtKB-KW"/>
</dbReference>
<evidence type="ECO:0000256" key="5">
    <source>
        <dbReference type="ARBA" id="ARBA00022729"/>
    </source>
</evidence>
<dbReference type="EMBL" id="WMLB01000023">
    <property type="protein sequence ID" value="MTH68650.1"/>
    <property type="molecule type" value="Genomic_DNA"/>
</dbReference>
<keyword evidence="6" id="KW-0378">Hydrolase</keyword>
<dbReference type="Gene3D" id="3.50.30.30">
    <property type="match status" value="1"/>
</dbReference>
<reference evidence="12 13" key="1">
    <citation type="submission" date="2019-11" db="EMBL/GenBank/DDBJ databases">
        <title>Agromyces kandeliae sp. nov., isolated from mangrove soil.</title>
        <authorList>
            <person name="Wang R."/>
        </authorList>
    </citation>
    <scope>NUCLEOTIDE SEQUENCE [LARGE SCALE GENOMIC DNA]</scope>
    <source>
        <strain evidence="12 13">JCM 11433</strain>
    </source>
</reference>
<evidence type="ECO:0000256" key="1">
    <source>
        <dbReference type="ARBA" id="ARBA00005957"/>
    </source>
</evidence>
<evidence type="ECO:0000256" key="4">
    <source>
        <dbReference type="ARBA" id="ARBA00022723"/>
    </source>
</evidence>
<protein>
    <submittedName>
        <fullName evidence="12">M28 family peptidase</fullName>
    </submittedName>
</protein>
<feature type="domain" description="PA" evidence="10">
    <location>
        <begin position="144"/>
        <end position="252"/>
    </location>
</feature>
<dbReference type="Proteomes" id="UP000433071">
    <property type="component" value="Unassembled WGS sequence"/>
</dbReference>
<feature type="region of interest" description="Disordered" evidence="8">
    <location>
        <begin position="519"/>
        <end position="551"/>
    </location>
</feature>
<evidence type="ECO:0000256" key="2">
    <source>
        <dbReference type="ARBA" id="ARBA00022438"/>
    </source>
</evidence>
<evidence type="ECO:0000256" key="8">
    <source>
        <dbReference type="SAM" id="MobiDB-lite"/>
    </source>
</evidence>
<dbReference type="SUPFAM" id="SSF52025">
    <property type="entry name" value="PA domain"/>
    <property type="match status" value="1"/>
</dbReference>
<dbReference type="PROSITE" id="PS51318">
    <property type="entry name" value="TAT"/>
    <property type="match status" value="1"/>
</dbReference>
<dbReference type="Gene3D" id="3.40.630.10">
    <property type="entry name" value="Zn peptidases"/>
    <property type="match status" value="2"/>
</dbReference>
<keyword evidence="3" id="KW-0645">Protease</keyword>
<keyword evidence="7" id="KW-0862">Zinc</keyword>
<dbReference type="InterPro" id="IPR007484">
    <property type="entry name" value="Peptidase_M28"/>
</dbReference>
<dbReference type="CDD" id="cd03876">
    <property type="entry name" value="M28_SGAP_like"/>
    <property type="match status" value="1"/>
</dbReference>
<dbReference type="InterPro" id="IPR041756">
    <property type="entry name" value="M28_SGAP-like"/>
</dbReference>
<keyword evidence="13" id="KW-1185">Reference proteome</keyword>
<name>A0A6I3M1W5_9MICO</name>
<organism evidence="12 13">
    <name type="scientific">Agromyces bracchium</name>
    <dbReference type="NCBI Taxonomy" id="88376"/>
    <lineage>
        <taxon>Bacteria</taxon>
        <taxon>Bacillati</taxon>
        <taxon>Actinomycetota</taxon>
        <taxon>Actinomycetes</taxon>
        <taxon>Micrococcales</taxon>
        <taxon>Microbacteriaceae</taxon>
        <taxon>Agromyces</taxon>
    </lineage>
</organism>
<dbReference type="InterPro" id="IPR006311">
    <property type="entry name" value="TAT_signal"/>
</dbReference>
<gene>
    <name evidence="12" type="ORF">GJ743_09745</name>
</gene>
<feature type="domain" description="Peptidase M28" evidence="11">
    <location>
        <begin position="273"/>
        <end position="491"/>
    </location>
</feature>
<dbReference type="InterPro" id="IPR045175">
    <property type="entry name" value="M28_fam"/>
</dbReference>
<evidence type="ECO:0000259" key="10">
    <source>
        <dbReference type="Pfam" id="PF02225"/>
    </source>
</evidence>
<dbReference type="SUPFAM" id="SSF53187">
    <property type="entry name" value="Zn-dependent exopeptidases"/>
    <property type="match status" value="1"/>
</dbReference>
<evidence type="ECO:0000313" key="13">
    <source>
        <dbReference type="Proteomes" id="UP000433071"/>
    </source>
</evidence>
<dbReference type="OrthoDB" id="345880at2"/>
<dbReference type="GO" id="GO:0046872">
    <property type="term" value="F:metal ion binding"/>
    <property type="evidence" value="ECO:0007669"/>
    <property type="project" value="UniProtKB-KW"/>
</dbReference>
<evidence type="ECO:0000256" key="7">
    <source>
        <dbReference type="ARBA" id="ARBA00022833"/>
    </source>
</evidence>
<dbReference type="PANTHER" id="PTHR12147:SF26">
    <property type="entry name" value="PEPTIDASE M28 DOMAIN-CONTAINING PROTEIN"/>
    <property type="match status" value="1"/>
</dbReference>
<sequence>MYRTTRLSRRAAVLATSTAAVAALALVPAGAALGAPAAKACENRITKTISSLLACVDADGAMEHLEALQAIADANDGNRAAGTEGYEDSVDYVVDTLEAAGWDVSVEDFPYLFVGPSSLEQLTPVAAVYETGPYTGTGYGEVEGNVVPVDLSLTPPRASDSGCSTDATTEAPEDDFAGLDLSGPNDIALIQRGWCSFAEKALNAEAAGAEAVVIFNQGNTPDREGLIVGTLGGDNVVGIPVVGASFAQGEALAQPGSTAKVFVPAPESRPQKNVIAEKTGVNDDNVVMAGAHLDSVQAGPGINDNGSGSASLLELAQNLSKHEPQNTIRLAWWGAEESGLIGSEEYVAGLSQEEQDRIGLYLNFDMVASPNYIFMVYDGDESGWLAPAGVPIPDGSEQIEKLFESYYTSVGEPYDDAQFSGRSDYDAFIRVGVPAGGLFTGAEVVKTEEQESIWGGTAGESYDPCYHQACDTIDNVNEHALDVNIDAIATAVFAYSYSTESVNGVPGVKVPGGLKLPAPAGPEGTIGGNAGGLDPDLVGGHDHEHGPTETE</sequence>
<accession>A0A6I3M1W5</accession>
<dbReference type="Pfam" id="PF04389">
    <property type="entry name" value="Peptidase_M28"/>
    <property type="match status" value="1"/>
</dbReference>
<dbReference type="PANTHER" id="PTHR12147">
    <property type="entry name" value="METALLOPEPTIDASE M28 FAMILY MEMBER"/>
    <property type="match status" value="1"/>
</dbReference>
<evidence type="ECO:0000259" key="11">
    <source>
        <dbReference type="Pfam" id="PF04389"/>
    </source>
</evidence>
<dbReference type="AlphaFoldDB" id="A0A6I3M1W5"/>
<evidence type="ECO:0000313" key="12">
    <source>
        <dbReference type="EMBL" id="MTH68650.1"/>
    </source>
</evidence>
<dbReference type="Pfam" id="PF02225">
    <property type="entry name" value="PA"/>
    <property type="match status" value="1"/>
</dbReference>
<dbReference type="InterPro" id="IPR003137">
    <property type="entry name" value="PA_domain"/>
</dbReference>
<dbReference type="GO" id="GO:0006508">
    <property type="term" value="P:proteolysis"/>
    <property type="evidence" value="ECO:0007669"/>
    <property type="project" value="UniProtKB-KW"/>
</dbReference>
<dbReference type="GO" id="GO:0008235">
    <property type="term" value="F:metalloexopeptidase activity"/>
    <property type="evidence" value="ECO:0007669"/>
    <property type="project" value="InterPro"/>
</dbReference>
<feature type="chain" id="PRO_5038678550" evidence="9">
    <location>
        <begin position="23"/>
        <end position="551"/>
    </location>
</feature>
<evidence type="ECO:0000256" key="6">
    <source>
        <dbReference type="ARBA" id="ARBA00022801"/>
    </source>
</evidence>